<dbReference type="AlphaFoldDB" id="A0A498M6R7"/>
<organism evidence="2 3">
    <name type="scientific">Labeo rohita</name>
    <name type="common">Indian major carp</name>
    <name type="synonym">Cyprinus rohita</name>
    <dbReference type="NCBI Taxonomy" id="84645"/>
    <lineage>
        <taxon>Eukaryota</taxon>
        <taxon>Metazoa</taxon>
        <taxon>Chordata</taxon>
        <taxon>Craniata</taxon>
        <taxon>Vertebrata</taxon>
        <taxon>Euteleostomi</taxon>
        <taxon>Actinopterygii</taxon>
        <taxon>Neopterygii</taxon>
        <taxon>Teleostei</taxon>
        <taxon>Ostariophysi</taxon>
        <taxon>Cypriniformes</taxon>
        <taxon>Cyprinidae</taxon>
        <taxon>Labeoninae</taxon>
        <taxon>Labeonini</taxon>
        <taxon>Labeo</taxon>
    </lineage>
</organism>
<protein>
    <submittedName>
        <fullName evidence="2">CD48 antigen-like protein</fullName>
    </submittedName>
</protein>
<comment type="caution">
    <text evidence="2">The sequence shown here is derived from an EMBL/GenBank/DDBJ whole genome shotgun (WGS) entry which is preliminary data.</text>
</comment>
<proteinExistence type="predicted"/>
<dbReference type="Pfam" id="PF07686">
    <property type="entry name" value="V-set"/>
    <property type="match status" value="1"/>
</dbReference>
<dbReference type="SUPFAM" id="SSF48726">
    <property type="entry name" value="Immunoglobulin"/>
    <property type="match status" value="1"/>
</dbReference>
<reference evidence="2 3" key="1">
    <citation type="submission" date="2018-03" db="EMBL/GenBank/DDBJ databases">
        <title>Draft genome sequence of Rohu Carp (Labeo rohita).</title>
        <authorList>
            <person name="Das P."/>
            <person name="Kushwaha B."/>
            <person name="Joshi C.G."/>
            <person name="Kumar D."/>
            <person name="Nagpure N.S."/>
            <person name="Sahoo L."/>
            <person name="Das S.P."/>
            <person name="Bit A."/>
            <person name="Patnaik S."/>
            <person name="Meher P.K."/>
            <person name="Jayasankar P."/>
            <person name="Koringa P.G."/>
            <person name="Patel N.V."/>
            <person name="Hinsu A.T."/>
            <person name="Kumar R."/>
            <person name="Pandey M."/>
            <person name="Agarwal S."/>
            <person name="Srivastava S."/>
            <person name="Singh M."/>
            <person name="Iquebal M.A."/>
            <person name="Jaiswal S."/>
            <person name="Angadi U.B."/>
            <person name="Kumar N."/>
            <person name="Raza M."/>
            <person name="Shah T.M."/>
            <person name="Rai A."/>
            <person name="Jena J.K."/>
        </authorList>
    </citation>
    <scope>NUCLEOTIDE SEQUENCE [LARGE SCALE GENOMIC DNA]</scope>
    <source>
        <strain evidence="2">DASCIFA01</strain>
        <tissue evidence="2">Testis</tissue>
    </source>
</reference>
<name>A0A498M6R7_LABRO</name>
<dbReference type="PANTHER" id="PTHR21063:SF4">
    <property type="entry name" value="CD48 ANTIGEN-RELATED"/>
    <property type="match status" value="1"/>
</dbReference>
<dbReference type="PANTHER" id="PTHR21063">
    <property type="entry name" value="LFA-3"/>
    <property type="match status" value="1"/>
</dbReference>
<dbReference type="InterPro" id="IPR036179">
    <property type="entry name" value="Ig-like_dom_sf"/>
</dbReference>
<dbReference type="STRING" id="84645.A0A498M6R7"/>
<dbReference type="InterPro" id="IPR013106">
    <property type="entry name" value="Ig_V-set"/>
</dbReference>
<sequence length="146" mass="16666">MEDLVNGEWDELKTVMEGDVLTLQTRDTESLHEATWLYKRGDQTLRIAQMYQGFEPFYEEKLTGRVKMNPKTGALTIWNISTSDSGLYEVSLHNGLISEKKVRVDVYDYPDHCSITEALIRLVLSGLVGITTVGFLAEHLRFSSYE</sequence>
<gene>
    <name evidence="2" type="ORF">ROHU_027643</name>
</gene>
<dbReference type="EMBL" id="QBIY01012804">
    <property type="protein sequence ID" value="RXN16200.1"/>
    <property type="molecule type" value="Genomic_DNA"/>
</dbReference>
<keyword evidence="3" id="KW-1185">Reference proteome</keyword>
<evidence type="ECO:0000313" key="2">
    <source>
        <dbReference type="EMBL" id="RXN16200.1"/>
    </source>
</evidence>
<accession>A0A498M6R7</accession>
<feature type="domain" description="Immunoglobulin V-set" evidence="1">
    <location>
        <begin position="17"/>
        <end position="105"/>
    </location>
</feature>
<evidence type="ECO:0000259" key="1">
    <source>
        <dbReference type="Pfam" id="PF07686"/>
    </source>
</evidence>
<dbReference type="InterPro" id="IPR013783">
    <property type="entry name" value="Ig-like_fold"/>
</dbReference>
<dbReference type="Gene3D" id="2.60.40.10">
    <property type="entry name" value="Immunoglobulins"/>
    <property type="match status" value="1"/>
</dbReference>
<dbReference type="Proteomes" id="UP000290572">
    <property type="component" value="Unassembled WGS sequence"/>
</dbReference>
<evidence type="ECO:0000313" key="3">
    <source>
        <dbReference type="Proteomes" id="UP000290572"/>
    </source>
</evidence>